<accession>A0ABY7G7J0</accession>
<dbReference type="PANTHER" id="PTHR21446">
    <property type="entry name" value="DUF3504 DOMAIN-CONTAINING PROTEIN"/>
    <property type="match status" value="1"/>
</dbReference>
<feature type="region of interest" description="Disordered" evidence="1">
    <location>
        <begin position="1"/>
        <end position="20"/>
    </location>
</feature>
<dbReference type="PANTHER" id="PTHR21446:SF6">
    <property type="entry name" value="MITOCHONDRIAL ANTIVIRAL-SIGNALING PROTEIN"/>
    <property type="match status" value="1"/>
</dbReference>
<evidence type="ECO:0000313" key="3">
    <source>
        <dbReference type="Proteomes" id="UP001164746"/>
    </source>
</evidence>
<feature type="compositionally biased region" description="Basic and acidic residues" evidence="1">
    <location>
        <begin position="1"/>
        <end position="15"/>
    </location>
</feature>
<dbReference type="InterPro" id="IPR052787">
    <property type="entry name" value="MAVS"/>
</dbReference>
<evidence type="ECO:0000313" key="2">
    <source>
        <dbReference type="EMBL" id="WAR29168.1"/>
    </source>
</evidence>
<reference evidence="2" key="1">
    <citation type="submission" date="2022-11" db="EMBL/GenBank/DDBJ databases">
        <title>Centuries of genome instability and evolution in soft-shell clam transmissible cancer (bioRxiv).</title>
        <authorList>
            <person name="Hart S.F.M."/>
            <person name="Yonemitsu M.A."/>
            <person name="Giersch R.M."/>
            <person name="Beal B.F."/>
            <person name="Arriagada G."/>
            <person name="Davis B.W."/>
            <person name="Ostrander E.A."/>
            <person name="Goff S.P."/>
            <person name="Metzger M.J."/>
        </authorList>
    </citation>
    <scope>NUCLEOTIDE SEQUENCE</scope>
    <source>
        <strain evidence="2">MELC-2E11</strain>
        <tissue evidence="2">Siphon/mantle</tissue>
    </source>
</reference>
<dbReference type="EMBL" id="CP111027">
    <property type="protein sequence ID" value="WAR29168.1"/>
    <property type="molecule type" value="Genomic_DNA"/>
</dbReference>
<sequence length="147" mass="16924">MQDELTKNNRNDKESTSGSECCPVLSFEKYLSKLNAKCNRLWQKPRDSFLSGDDVWYRNMPVGEKKLKSKHMTTLRRVSELSQIYTNHSIRPTGATILSKNMFGPAQVMAVTIYQCVDGHEKIRKEQTLSKNLSRKENLQDVRPITS</sequence>
<protein>
    <submittedName>
        <fullName evidence="2">Uncharacterized protein</fullName>
    </submittedName>
</protein>
<evidence type="ECO:0000256" key="1">
    <source>
        <dbReference type="SAM" id="MobiDB-lite"/>
    </source>
</evidence>
<gene>
    <name evidence="2" type="ORF">MAR_002736</name>
</gene>
<name>A0ABY7G7J0_MYAAR</name>
<proteinExistence type="predicted"/>
<keyword evidence="3" id="KW-1185">Reference proteome</keyword>
<feature type="non-terminal residue" evidence="2">
    <location>
        <position position="1"/>
    </location>
</feature>
<organism evidence="2 3">
    <name type="scientific">Mya arenaria</name>
    <name type="common">Soft-shell clam</name>
    <dbReference type="NCBI Taxonomy" id="6604"/>
    <lineage>
        <taxon>Eukaryota</taxon>
        <taxon>Metazoa</taxon>
        <taxon>Spiralia</taxon>
        <taxon>Lophotrochozoa</taxon>
        <taxon>Mollusca</taxon>
        <taxon>Bivalvia</taxon>
        <taxon>Autobranchia</taxon>
        <taxon>Heteroconchia</taxon>
        <taxon>Euheterodonta</taxon>
        <taxon>Imparidentia</taxon>
        <taxon>Neoheterodontei</taxon>
        <taxon>Myida</taxon>
        <taxon>Myoidea</taxon>
        <taxon>Myidae</taxon>
        <taxon>Mya</taxon>
    </lineage>
</organism>
<dbReference type="Proteomes" id="UP001164746">
    <property type="component" value="Chromosome 16"/>
</dbReference>